<gene>
    <name evidence="6" type="ORF">MCOR_19937</name>
</gene>
<dbReference type="Gene3D" id="3.40.50.300">
    <property type="entry name" value="P-loop containing nucleotide triphosphate hydrolases"/>
    <property type="match status" value="1"/>
</dbReference>
<evidence type="ECO:0000259" key="5">
    <source>
        <dbReference type="Pfam" id="PF04548"/>
    </source>
</evidence>
<evidence type="ECO:0000256" key="3">
    <source>
        <dbReference type="ARBA" id="ARBA00023134"/>
    </source>
</evidence>
<evidence type="ECO:0000256" key="1">
    <source>
        <dbReference type="ARBA" id="ARBA00008535"/>
    </source>
</evidence>
<name>A0A6J8BK21_MYTCO</name>
<protein>
    <recommendedName>
        <fullName evidence="5">AIG1-type G domain-containing protein</fullName>
    </recommendedName>
</protein>
<reference evidence="6 7" key="1">
    <citation type="submission" date="2020-06" db="EMBL/GenBank/DDBJ databases">
        <authorList>
            <person name="Li R."/>
            <person name="Bekaert M."/>
        </authorList>
    </citation>
    <scope>NUCLEOTIDE SEQUENCE [LARGE SCALE GENOMIC DNA]</scope>
    <source>
        <strain evidence="7">wild</strain>
    </source>
</reference>
<dbReference type="InterPro" id="IPR006703">
    <property type="entry name" value="G_AIG1"/>
</dbReference>
<dbReference type="AlphaFoldDB" id="A0A6J8BK21"/>
<feature type="domain" description="AIG1-type G" evidence="5">
    <location>
        <begin position="86"/>
        <end position="163"/>
    </location>
</feature>
<dbReference type="Pfam" id="PF04548">
    <property type="entry name" value="AIG1"/>
    <property type="match status" value="1"/>
</dbReference>
<sequence length="282" mass="32121">MHVKVVCTGIFSAFTYLAWNSPRTLSTLNGVLDWCTTWTSRSKAKCQTYYRTPNSTNKNNSNSTEKEKQFHKDGSAQFKPHENEFRIILLGATGSGKSSAGNDLLKNKDGFKTSCYAKSETKESALRTLTWENDSKMYKIDIIDTPAYCDTGLSKRTQNDISDFTIVAVTRYDKLNSEDRNEVKLEMKSKHAPNNIIILRNEDKVDKTADLINKIILSKDQRKNDFASCKLSKHAEDKLQEAIITISKHPTVMHISRDTVKMIPEYSRHFDRRCSSNSRNGD</sequence>
<dbReference type="EMBL" id="CACVKT020003509">
    <property type="protein sequence ID" value="CAC5384275.1"/>
    <property type="molecule type" value="Genomic_DNA"/>
</dbReference>
<keyword evidence="7" id="KW-1185">Reference proteome</keyword>
<dbReference type="InterPro" id="IPR027417">
    <property type="entry name" value="P-loop_NTPase"/>
</dbReference>
<proteinExistence type="inferred from homology"/>
<dbReference type="PANTHER" id="PTHR10903:SF184">
    <property type="entry name" value="GTP-BINDING PROTEIN A"/>
    <property type="match status" value="1"/>
</dbReference>
<dbReference type="InterPro" id="IPR045058">
    <property type="entry name" value="GIMA/IAN/Toc"/>
</dbReference>
<dbReference type="Proteomes" id="UP000507470">
    <property type="component" value="Unassembled WGS sequence"/>
</dbReference>
<feature type="region of interest" description="Disordered" evidence="4">
    <location>
        <begin position="50"/>
        <end position="74"/>
    </location>
</feature>
<dbReference type="GO" id="GO:0005525">
    <property type="term" value="F:GTP binding"/>
    <property type="evidence" value="ECO:0007669"/>
    <property type="project" value="UniProtKB-KW"/>
</dbReference>
<feature type="compositionally biased region" description="Basic and acidic residues" evidence="4">
    <location>
        <begin position="64"/>
        <end position="74"/>
    </location>
</feature>
<organism evidence="6 7">
    <name type="scientific">Mytilus coruscus</name>
    <name type="common">Sea mussel</name>
    <dbReference type="NCBI Taxonomy" id="42192"/>
    <lineage>
        <taxon>Eukaryota</taxon>
        <taxon>Metazoa</taxon>
        <taxon>Spiralia</taxon>
        <taxon>Lophotrochozoa</taxon>
        <taxon>Mollusca</taxon>
        <taxon>Bivalvia</taxon>
        <taxon>Autobranchia</taxon>
        <taxon>Pteriomorphia</taxon>
        <taxon>Mytilida</taxon>
        <taxon>Mytiloidea</taxon>
        <taxon>Mytilidae</taxon>
        <taxon>Mytilinae</taxon>
        <taxon>Mytilus</taxon>
    </lineage>
</organism>
<keyword evidence="3" id="KW-0342">GTP-binding</keyword>
<feature type="compositionally biased region" description="Low complexity" evidence="4">
    <location>
        <begin position="54"/>
        <end position="63"/>
    </location>
</feature>
<dbReference type="OrthoDB" id="2386367at2759"/>
<accession>A0A6J8BK21</accession>
<evidence type="ECO:0000313" key="6">
    <source>
        <dbReference type="EMBL" id="CAC5384275.1"/>
    </source>
</evidence>
<comment type="similarity">
    <text evidence="1">Belongs to the TRAFAC class TrmE-Era-EngA-EngB-Septin-like GTPase superfamily. AIG1/Toc34/Toc159-like paraseptin GTPase family. IAN subfamily.</text>
</comment>
<dbReference type="PANTHER" id="PTHR10903">
    <property type="entry name" value="GTPASE, IMAP FAMILY MEMBER-RELATED"/>
    <property type="match status" value="1"/>
</dbReference>
<evidence type="ECO:0000256" key="2">
    <source>
        <dbReference type="ARBA" id="ARBA00022741"/>
    </source>
</evidence>
<evidence type="ECO:0000256" key="4">
    <source>
        <dbReference type="SAM" id="MobiDB-lite"/>
    </source>
</evidence>
<keyword evidence="2" id="KW-0547">Nucleotide-binding</keyword>
<dbReference type="SUPFAM" id="SSF52540">
    <property type="entry name" value="P-loop containing nucleoside triphosphate hydrolases"/>
    <property type="match status" value="1"/>
</dbReference>
<evidence type="ECO:0000313" key="7">
    <source>
        <dbReference type="Proteomes" id="UP000507470"/>
    </source>
</evidence>